<proteinExistence type="inferred from homology"/>
<dbReference type="InterPro" id="IPR013805">
    <property type="entry name" value="GrpE_CC"/>
</dbReference>
<dbReference type="Gene3D" id="3.90.20.20">
    <property type="match status" value="1"/>
</dbReference>
<dbReference type="SUPFAM" id="SSF58014">
    <property type="entry name" value="Coiled-coil domain of nucleotide exchange factor GrpE"/>
    <property type="match status" value="1"/>
</dbReference>
<dbReference type="GO" id="GO:0042803">
    <property type="term" value="F:protein homodimerization activity"/>
    <property type="evidence" value="ECO:0007669"/>
    <property type="project" value="InterPro"/>
</dbReference>
<accession>A0A645DFI3</accession>
<reference evidence="4" key="1">
    <citation type="submission" date="2019-08" db="EMBL/GenBank/DDBJ databases">
        <authorList>
            <person name="Kucharzyk K."/>
            <person name="Murdoch R.W."/>
            <person name="Higgins S."/>
            <person name="Loffler F."/>
        </authorList>
    </citation>
    <scope>NUCLEOTIDE SEQUENCE</scope>
</reference>
<keyword evidence="2" id="KW-0143">Chaperone</keyword>
<evidence type="ECO:0000256" key="2">
    <source>
        <dbReference type="ARBA" id="ARBA00023186"/>
    </source>
</evidence>
<comment type="caution">
    <text evidence="4">The sequence shown here is derived from an EMBL/GenBank/DDBJ whole genome shotgun (WGS) entry which is preliminary data.</text>
</comment>
<dbReference type="PANTHER" id="PTHR21237">
    <property type="entry name" value="GRPE PROTEIN"/>
    <property type="match status" value="1"/>
</dbReference>
<dbReference type="GO" id="GO:0051082">
    <property type="term" value="F:unfolded protein binding"/>
    <property type="evidence" value="ECO:0007669"/>
    <property type="project" value="TreeGrafter"/>
</dbReference>
<evidence type="ECO:0000256" key="1">
    <source>
        <dbReference type="ARBA" id="ARBA00009054"/>
    </source>
</evidence>
<organism evidence="4">
    <name type="scientific">bioreactor metagenome</name>
    <dbReference type="NCBI Taxonomy" id="1076179"/>
    <lineage>
        <taxon>unclassified sequences</taxon>
        <taxon>metagenomes</taxon>
        <taxon>ecological metagenomes</taxon>
    </lineage>
</organism>
<feature type="coiled-coil region" evidence="3">
    <location>
        <begin position="16"/>
        <end position="43"/>
    </location>
</feature>
<dbReference type="GO" id="GO:0006457">
    <property type="term" value="P:protein folding"/>
    <property type="evidence" value="ECO:0007669"/>
    <property type="project" value="InterPro"/>
</dbReference>
<evidence type="ECO:0000256" key="3">
    <source>
        <dbReference type="SAM" id="Coils"/>
    </source>
</evidence>
<dbReference type="InterPro" id="IPR009012">
    <property type="entry name" value="GrpE_head"/>
</dbReference>
<dbReference type="Pfam" id="PF01025">
    <property type="entry name" value="GrpE"/>
    <property type="match status" value="1"/>
</dbReference>
<dbReference type="PANTHER" id="PTHR21237:SF23">
    <property type="entry name" value="GRPE PROTEIN HOMOLOG, MITOCHONDRIAL"/>
    <property type="match status" value="1"/>
</dbReference>
<dbReference type="SUPFAM" id="SSF51064">
    <property type="entry name" value="Head domain of nucleotide exchange factor GrpE"/>
    <property type="match status" value="1"/>
</dbReference>
<name>A0A645DFI3_9ZZZZ</name>
<dbReference type="PRINTS" id="PR00773">
    <property type="entry name" value="GRPEPROTEIN"/>
</dbReference>
<dbReference type="CDD" id="cd00446">
    <property type="entry name" value="GrpE"/>
    <property type="match status" value="1"/>
</dbReference>
<dbReference type="Gene3D" id="2.30.22.10">
    <property type="entry name" value="Head domain of nucleotide exchange factor GrpE"/>
    <property type="match status" value="1"/>
</dbReference>
<evidence type="ECO:0000313" key="4">
    <source>
        <dbReference type="EMBL" id="MPM88106.1"/>
    </source>
</evidence>
<dbReference type="GO" id="GO:0051087">
    <property type="term" value="F:protein-folding chaperone binding"/>
    <property type="evidence" value="ECO:0007669"/>
    <property type="project" value="InterPro"/>
</dbReference>
<dbReference type="HAMAP" id="MF_01151">
    <property type="entry name" value="GrpE"/>
    <property type="match status" value="1"/>
</dbReference>
<keyword evidence="3" id="KW-0175">Coiled coil</keyword>
<comment type="similarity">
    <text evidence="1">Belongs to the GrpE family.</text>
</comment>
<dbReference type="AlphaFoldDB" id="A0A645DFI3"/>
<protein>
    <submittedName>
        <fullName evidence="4">Protein GrpE</fullName>
    </submittedName>
</protein>
<gene>
    <name evidence="4" type="primary">grpE_48</name>
    <name evidence="4" type="ORF">SDC9_135207</name>
</gene>
<dbReference type="GO" id="GO:0000774">
    <property type="term" value="F:adenyl-nucleotide exchange factor activity"/>
    <property type="evidence" value="ECO:0007669"/>
    <property type="project" value="InterPro"/>
</dbReference>
<dbReference type="EMBL" id="VSSQ01035785">
    <property type="protein sequence ID" value="MPM88106.1"/>
    <property type="molecule type" value="Genomic_DNA"/>
</dbReference>
<dbReference type="InterPro" id="IPR000740">
    <property type="entry name" value="GrpE"/>
</dbReference>
<sequence length="153" mass="17354">MAKTKINTNNINVGKIAALEQKAAELEDRLKRSLADYVNLEKRIDSQRQLFVTLATVSIITKMVEVLDDLYLTYNHLKDDGLKMTIDKFVNILRSEGVEEISAQDQEFDPQTMDCTEVVDGPKNKVISIRKRGYKLNDQVIRPVQVAVGKSDQ</sequence>